<organism evidence="2 3">
    <name type="scientific">Mizuhopecten yessoensis</name>
    <name type="common">Japanese scallop</name>
    <name type="synonym">Patinopecten yessoensis</name>
    <dbReference type="NCBI Taxonomy" id="6573"/>
    <lineage>
        <taxon>Eukaryota</taxon>
        <taxon>Metazoa</taxon>
        <taxon>Spiralia</taxon>
        <taxon>Lophotrochozoa</taxon>
        <taxon>Mollusca</taxon>
        <taxon>Bivalvia</taxon>
        <taxon>Autobranchia</taxon>
        <taxon>Pteriomorphia</taxon>
        <taxon>Pectinida</taxon>
        <taxon>Pectinoidea</taxon>
        <taxon>Pectinidae</taxon>
        <taxon>Mizuhopecten</taxon>
    </lineage>
</organism>
<keyword evidence="3" id="KW-1185">Reference proteome</keyword>
<proteinExistence type="predicted"/>
<gene>
    <name evidence="2" type="ORF">KP79_PYT17597</name>
</gene>
<dbReference type="InterPro" id="IPR019399">
    <property type="entry name" value="Parkin_co-regulated_protein"/>
</dbReference>
<feature type="compositionally biased region" description="Low complexity" evidence="1">
    <location>
        <begin position="1"/>
        <end position="27"/>
    </location>
</feature>
<evidence type="ECO:0000313" key="2">
    <source>
        <dbReference type="EMBL" id="OWF43867.1"/>
    </source>
</evidence>
<dbReference type="EMBL" id="NEDP02004990">
    <property type="protein sequence ID" value="OWF43867.1"/>
    <property type="molecule type" value="Genomic_DNA"/>
</dbReference>
<dbReference type="Gene3D" id="1.25.10.10">
    <property type="entry name" value="Leucine-rich Repeat Variant"/>
    <property type="match status" value="1"/>
</dbReference>
<dbReference type="STRING" id="6573.A0A210Q559"/>
<feature type="compositionally biased region" description="Polar residues" evidence="1">
    <location>
        <begin position="40"/>
        <end position="49"/>
    </location>
</feature>
<dbReference type="PANTHER" id="PTHR21207">
    <property type="entry name" value="PARKIN COREGULATED GENE PROTEIN PARK2 COREGULATED"/>
    <property type="match status" value="1"/>
</dbReference>
<dbReference type="InterPro" id="IPR011989">
    <property type="entry name" value="ARM-like"/>
</dbReference>
<protein>
    <submittedName>
        <fullName evidence="2">PACRG-like protein</fullName>
    </submittedName>
</protein>
<accession>A0A210Q559</accession>
<dbReference type="AlphaFoldDB" id="A0A210Q559"/>
<dbReference type="InterPro" id="IPR016024">
    <property type="entry name" value="ARM-type_fold"/>
</dbReference>
<evidence type="ECO:0000313" key="3">
    <source>
        <dbReference type="Proteomes" id="UP000242188"/>
    </source>
</evidence>
<name>A0A210Q559_MIZYE</name>
<dbReference type="PANTHER" id="PTHR21207:SF1">
    <property type="entry name" value="PACRG-LIKE PROTEIN"/>
    <property type="match status" value="1"/>
</dbReference>
<sequence>MASSAPSSAYSRSGTGRGSATGSRKTTPSSAGKAGKKGSLTCSSDSSIGKLTAAHPRPSAKLNPKTVDPFKSPAKNQSAFAAVYTNGGVPCRLFHGSVKHKLAWDTSPEQVPFDPILVTLAEGLKESVHPYMFVARTGFKELLEVEGATGKVSPILPKVCIAVRAALSHAEGSVFESALDALLQLSEVAGPLLNQHLKLLIVPIAKRMMEKKHRDRITEALQTLEQNGGKEALPSIKSKVPTYSSIFG</sequence>
<reference evidence="2 3" key="1">
    <citation type="journal article" date="2017" name="Nat. Ecol. Evol.">
        <title>Scallop genome provides insights into evolution of bilaterian karyotype and development.</title>
        <authorList>
            <person name="Wang S."/>
            <person name="Zhang J."/>
            <person name="Jiao W."/>
            <person name="Li J."/>
            <person name="Xun X."/>
            <person name="Sun Y."/>
            <person name="Guo X."/>
            <person name="Huan P."/>
            <person name="Dong B."/>
            <person name="Zhang L."/>
            <person name="Hu X."/>
            <person name="Sun X."/>
            <person name="Wang J."/>
            <person name="Zhao C."/>
            <person name="Wang Y."/>
            <person name="Wang D."/>
            <person name="Huang X."/>
            <person name="Wang R."/>
            <person name="Lv J."/>
            <person name="Li Y."/>
            <person name="Zhang Z."/>
            <person name="Liu B."/>
            <person name="Lu W."/>
            <person name="Hui Y."/>
            <person name="Liang J."/>
            <person name="Zhou Z."/>
            <person name="Hou R."/>
            <person name="Li X."/>
            <person name="Liu Y."/>
            <person name="Li H."/>
            <person name="Ning X."/>
            <person name="Lin Y."/>
            <person name="Zhao L."/>
            <person name="Xing Q."/>
            <person name="Dou J."/>
            <person name="Li Y."/>
            <person name="Mao J."/>
            <person name="Guo H."/>
            <person name="Dou H."/>
            <person name="Li T."/>
            <person name="Mu C."/>
            <person name="Jiang W."/>
            <person name="Fu Q."/>
            <person name="Fu X."/>
            <person name="Miao Y."/>
            <person name="Liu J."/>
            <person name="Yu Q."/>
            <person name="Li R."/>
            <person name="Liao H."/>
            <person name="Li X."/>
            <person name="Kong Y."/>
            <person name="Jiang Z."/>
            <person name="Chourrout D."/>
            <person name="Li R."/>
            <person name="Bao Z."/>
        </authorList>
    </citation>
    <scope>NUCLEOTIDE SEQUENCE [LARGE SCALE GENOMIC DNA]</scope>
    <source>
        <strain evidence="2 3">PY_sf001</strain>
    </source>
</reference>
<feature type="region of interest" description="Disordered" evidence="1">
    <location>
        <begin position="1"/>
        <end position="70"/>
    </location>
</feature>
<dbReference type="Proteomes" id="UP000242188">
    <property type="component" value="Unassembled WGS sequence"/>
</dbReference>
<dbReference type="Pfam" id="PF10274">
    <property type="entry name" value="ParcG"/>
    <property type="match status" value="1"/>
</dbReference>
<dbReference type="OrthoDB" id="10258089at2759"/>
<dbReference type="SUPFAM" id="SSF48371">
    <property type="entry name" value="ARM repeat"/>
    <property type="match status" value="1"/>
</dbReference>
<evidence type="ECO:0000256" key="1">
    <source>
        <dbReference type="SAM" id="MobiDB-lite"/>
    </source>
</evidence>
<comment type="caution">
    <text evidence="2">The sequence shown here is derived from an EMBL/GenBank/DDBJ whole genome shotgun (WGS) entry which is preliminary data.</text>
</comment>